<evidence type="ECO:0008006" key="4">
    <source>
        <dbReference type="Google" id="ProtNLM"/>
    </source>
</evidence>
<evidence type="ECO:0000313" key="3">
    <source>
        <dbReference type="Proteomes" id="UP000552709"/>
    </source>
</evidence>
<feature type="transmembrane region" description="Helical" evidence="1">
    <location>
        <begin position="172"/>
        <end position="191"/>
    </location>
</feature>
<feature type="transmembrane region" description="Helical" evidence="1">
    <location>
        <begin position="6"/>
        <end position="24"/>
    </location>
</feature>
<dbReference type="EMBL" id="JACHFL010000001">
    <property type="protein sequence ID" value="MBB5361215.1"/>
    <property type="molecule type" value="Genomic_DNA"/>
</dbReference>
<name>A0A7W8ND40_9DEIO</name>
<evidence type="ECO:0000313" key="2">
    <source>
        <dbReference type="EMBL" id="MBB5361215.1"/>
    </source>
</evidence>
<feature type="transmembrane region" description="Helical" evidence="1">
    <location>
        <begin position="221"/>
        <end position="237"/>
    </location>
</feature>
<feature type="transmembrane region" description="Helical" evidence="1">
    <location>
        <begin position="249"/>
        <end position="270"/>
    </location>
</feature>
<sequence>MLELISLFHLCLCSSILLFAGKMIASGRPSLLAVTAIGFILIDSLGITFAPYLRLSDIEYLNNPTFLINEKNADLYLLQVSAHWIFFFFVLFGLILEVLQKPKNIIRRTITPGAIKLFSGLLIMLGLIFYFRYFIIGPGLNILLNSRITFSSTSEAIAQRLELRYNLENGQGSYLASLASKIIFPLSVALLIGNKIRLNILIWLMGFSLSAIYAFQTREKAPLIAIFVLYSALFLWNRIASKNVNTRSIFRLAIPAALVFFIGGAIFYSLNFGLDFSAAITAIVARTIAIPGTAETNFFFVFPEIYDFRGLANIFRIGLLGYGGQDTSIYEVAVAATGDAFATNASMLAVAWSGAGYFGVIIISFILTSIIYLIDYFLARSDFQIFVLSAILSMPALVGLTSGSVIDYMSWGGVVSPVLLIIMSNLHSLTFKRRKYVGQSS</sequence>
<proteinExistence type="predicted"/>
<feature type="transmembrane region" description="Helical" evidence="1">
    <location>
        <begin position="385"/>
        <end position="402"/>
    </location>
</feature>
<feature type="transmembrane region" description="Helical" evidence="1">
    <location>
        <begin position="408"/>
        <end position="426"/>
    </location>
</feature>
<organism evidence="2 3">
    <name type="scientific">Deinococcus humi</name>
    <dbReference type="NCBI Taxonomy" id="662880"/>
    <lineage>
        <taxon>Bacteria</taxon>
        <taxon>Thermotogati</taxon>
        <taxon>Deinococcota</taxon>
        <taxon>Deinococci</taxon>
        <taxon>Deinococcales</taxon>
        <taxon>Deinococcaceae</taxon>
        <taxon>Deinococcus</taxon>
    </lineage>
</organism>
<dbReference type="Proteomes" id="UP000552709">
    <property type="component" value="Unassembled WGS sequence"/>
</dbReference>
<feature type="transmembrane region" description="Helical" evidence="1">
    <location>
        <begin position="117"/>
        <end position="136"/>
    </location>
</feature>
<feature type="transmembrane region" description="Helical" evidence="1">
    <location>
        <begin position="31"/>
        <end position="55"/>
    </location>
</feature>
<accession>A0A7W8ND40</accession>
<dbReference type="RefSeq" id="WP_184127311.1">
    <property type="nucleotide sequence ID" value="NZ_JACHFL010000001.1"/>
</dbReference>
<protein>
    <recommendedName>
        <fullName evidence="4">Oligosaccharide repeat unit polymerase</fullName>
    </recommendedName>
</protein>
<keyword evidence="1" id="KW-0472">Membrane</keyword>
<feature type="transmembrane region" description="Helical" evidence="1">
    <location>
        <begin position="198"/>
        <end position="215"/>
    </location>
</feature>
<keyword evidence="1" id="KW-0812">Transmembrane</keyword>
<feature type="transmembrane region" description="Helical" evidence="1">
    <location>
        <begin position="355"/>
        <end position="378"/>
    </location>
</feature>
<comment type="caution">
    <text evidence="2">The sequence shown here is derived from an EMBL/GenBank/DDBJ whole genome shotgun (WGS) entry which is preliminary data.</text>
</comment>
<evidence type="ECO:0000256" key="1">
    <source>
        <dbReference type="SAM" id="Phobius"/>
    </source>
</evidence>
<feature type="transmembrane region" description="Helical" evidence="1">
    <location>
        <begin position="75"/>
        <end position="96"/>
    </location>
</feature>
<dbReference type="AlphaFoldDB" id="A0A7W8ND40"/>
<keyword evidence="3" id="KW-1185">Reference proteome</keyword>
<keyword evidence="1" id="KW-1133">Transmembrane helix</keyword>
<gene>
    <name evidence="2" type="ORF">HNQ08_000286</name>
</gene>
<reference evidence="2 3" key="1">
    <citation type="submission" date="2020-08" db="EMBL/GenBank/DDBJ databases">
        <title>Genomic Encyclopedia of Type Strains, Phase IV (KMG-IV): sequencing the most valuable type-strain genomes for metagenomic binning, comparative biology and taxonomic classification.</title>
        <authorList>
            <person name="Goeker M."/>
        </authorList>
    </citation>
    <scope>NUCLEOTIDE SEQUENCE [LARGE SCALE GENOMIC DNA]</scope>
    <source>
        <strain evidence="2 3">DSM 27939</strain>
    </source>
</reference>